<evidence type="ECO:0000256" key="3">
    <source>
        <dbReference type="ARBA" id="ARBA00022840"/>
    </source>
</evidence>
<dbReference type="InterPro" id="IPR020568">
    <property type="entry name" value="Ribosomal_Su5_D2-typ_SF"/>
</dbReference>
<dbReference type="InterPro" id="IPR036890">
    <property type="entry name" value="HATPase_C_sf"/>
</dbReference>
<dbReference type="PANTHER" id="PTHR11528">
    <property type="entry name" value="HEAT SHOCK PROTEIN 90 FAMILY MEMBER"/>
    <property type="match status" value="1"/>
</dbReference>
<sequence>MLRGAIWNFNSVILTIILKGDYSFMAKKEFRAESKRLLEMMINSIYTQKEIFLRELISNSSDAIDKIYYKALTDDNLVFNKDDYYIKLAVDKENRTLTISDTGIGMTKEELENNLGIIANSGSFAFKNENESKDGHNIIGQFGVGFYSAFMVADDVTVISRALGSSEAYQWHSAGADGYTIEACEKDNVGTEITLKIKQNTEDENYDEYLEEYRLRSIIKKYSDFIRYPIKMDIQSSRPKEGSEDEFENFVEEQTVNSMVPIWRKNKSELTDEDYENFYMEKRYGFDKPISHIHIKADGAIVYNAILFIPEKTPFDYYTKEYEKGLELYSNGVLIMDKCSDLLPDYFSFVKGMVDSEDLSLNISREMLQHDRQLKMIAKNIQSKIKSQLQTLLKDDRDKYEKFYESFGRQLKFGVYNDFGMNKEVLQDLLLFTSSGEKKLATLDEYVSRMPEDQKYIYYAAGESVERLEKLPQTEMVADKGYEILYLTDDIDEFAIKVIMNYKDKEFKSVSSGDLGIETDANDEAAKADESENKDLFEYMNSFLGGKVKKVKASKRLKSHPVCLSSEGEVSIEMEKVLNAMPSGQEVKADKVLEINVNHEVFQAMKDAFAVENKDKLNLYTNLLYNQALLIEGLPIEDPVDFTNNICKIML</sequence>
<dbReference type="SUPFAM" id="SSF54211">
    <property type="entry name" value="Ribosomal protein S5 domain 2-like"/>
    <property type="match status" value="1"/>
</dbReference>
<dbReference type="Gene3D" id="3.30.565.10">
    <property type="entry name" value="Histidine kinase-like ATPase, C-terminal domain"/>
    <property type="match status" value="1"/>
</dbReference>
<reference evidence="7" key="1">
    <citation type="journal article" date="2019" name="Int. J. Syst. Evol. Microbiol.">
        <title>The Global Catalogue of Microorganisms (GCM) 10K type strain sequencing project: providing services to taxonomists for standard genome sequencing and annotation.</title>
        <authorList>
            <consortium name="The Broad Institute Genomics Platform"/>
            <consortium name="The Broad Institute Genome Sequencing Center for Infectious Disease"/>
            <person name="Wu L."/>
            <person name="Ma J."/>
        </authorList>
    </citation>
    <scope>NUCLEOTIDE SEQUENCE [LARGE SCALE GENOMIC DNA]</scope>
    <source>
        <strain evidence="7">JCM 12774</strain>
    </source>
</reference>
<proteinExistence type="inferred from homology"/>
<dbReference type="PIRSF" id="PIRSF002583">
    <property type="entry name" value="Hsp90"/>
    <property type="match status" value="1"/>
</dbReference>
<keyword evidence="2 5" id="KW-0547">Nucleotide-binding</keyword>
<comment type="subunit">
    <text evidence="5">Homodimer.</text>
</comment>
<name>A0ABP3I1P2_9BACL</name>
<dbReference type="SUPFAM" id="SSF110942">
    <property type="entry name" value="HSP90 C-terminal domain"/>
    <property type="match status" value="1"/>
</dbReference>
<comment type="function">
    <text evidence="5">Molecular chaperone. Has ATPase activity.</text>
</comment>
<evidence type="ECO:0000313" key="7">
    <source>
        <dbReference type="Proteomes" id="UP001500340"/>
    </source>
</evidence>
<evidence type="ECO:0000256" key="4">
    <source>
        <dbReference type="ARBA" id="ARBA00023186"/>
    </source>
</evidence>
<dbReference type="PRINTS" id="PR00775">
    <property type="entry name" value="HEATSHOCK90"/>
</dbReference>
<dbReference type="Gene3D" id="3.30.230.80">
    <property type="match status" value="1"/>
</dbReference>
<dbReference type="Gene3D" id="1.20.120.790">
    <property type="entry name" value="Heat shock protein 90, C-terminal domain"/>
    <property type="match status" value="1"/>
</dbReference>
<comment type="caution">
    <text evidence="6">The sequence shown here is derived from an EMBL/GenBank/DDBJ whole genome shotgun (WGS) entry which is preliminary data.</text>
</comment>
<dbReference type="Gene3D" id="3.40.50.11260">
    <property type="match status" value="1"/>
</dbReference>
<dbReference type="InterPro" id="IPR019805">
    <property type="entry name" value="Heat_shock_protein_90_CS"/>
</dbReference>
<keyword evidence="5" id="KW-0346">Stress response</keyword>
<dbReference type="Pfam" id="PF00183">
    <property type="entry name" value="HSP90"/>
    <property type="match status" value="2"/>
</dbReference>
<dbReference type="NCBIfam" id="NF003555">
    <property type="entry name" value="PRK05218.1"/>
    <property type="match status" value="1"/>
</dbReference>
<dbReference type="InterPro" id="IPR037196">
    <property type="entry name" value="HSP90_C"/>
</dbReference>
<feature type="region of interest" description="A; substrate-binding" evidence="5">
    <location>
        <begin position="1"/>
        <end position="365"/>
    </location>
</feature>
<dbReference type="InterPro" id="IPR020575">
    <property type="entry name" value="Hsp90_N"/>
</dbReference>
<keyword evidence="3 5" id="KW-0067">ATP-binding</keyword>
<gene>
    <name evidence="5 6" type="primary">htpG</name>
    <name evidence="6" type="ORF">GCM10008933_17330</name>
</gene>
<comment type="subcellular location">
    <subcellularLocation>
        <location evidence="5">Cytoplasm</location>
    </subcellularLocation>
</comment>
<dbReference type="CDD" id="cd16927">
    <property type="entry name" value="HATPase_Hsp90-like"/>
    <property type="match status" value="1"/>
</dbReference>
<keyword evidence="5" id="KW-0963">Cytoplasm</keyword>
<dbReference type="Pfam" id="PF13589">
    <property type="entry name" value="HATPase_c_3"/>
    <property type="match status" value="1"/>
</dbReference>
<comment type="similarity">
    <text evidence="1 5">Belongs to the heat shock protein 90 family.</text>
</comment>
<dbReference type="HAMAP" id="MF_00505">
    <property type="entry name" value="HSP90"/>
    <property type="match status" value="1"/>
</dbReference>
<organism evidence="6 7">
    <name type="scientific">Paenibacillus motobuensis</name>
    <dbReference type="NCBI Taxonomy" id="295324"/>
    <lineage>
        <taxon>Bacteria</taxon>
        <taxon>Bacillati</taxon>
        <taxon>Bacillota</taxon>
        <taxon>Bacilli</taxon>
        <taxon>Bacillales</taxon>
        <taxon>Paenibacillaceae</taxon>
        <taxon>Paenibacillus</taxon>
    </lineage>
</organism>
<keyword evidence="7" id="KW-1185">Reference proteome</keyword>
<dbReference type="PROSITE" id="PS00298">
    <property type="entry name" value="HSP90"/>
    <property type="match status" value="1"/>
</dbReference>
<dbReference type="SUPFAM" id="SSF55874">
    <property type="entry name" value="ATPase domain of HSP90 chaperone/DNA topoisomerase II/histidine kinase"/>
    <property type="match status" value="1"/>
</dbReference>
<accession>A0ABP3I1P2</accession>
<evidence type="ECO:0000256" key="5">
    <source>
        <dbReference type="HAMAP-Rule" id="MF_00505"/>
    </source>
</evidence>
<feature type="region of interest" description="C" evidence="5">
    <location>
        <begin position="577"/>
        <end position="651"/>
    </location>
</feature>
<protein>
    <recommendedName>
        <fullName evidence="5">Chaperone protein HtpG</fullName>
    </recommendedName>
    <alternativeName>
        <fullName evidence="5">Heat shock protein HtpG</fullName>
    </alternativeName>
    <alternativeName>
        <fullName evidence="5">High temperature protein G</fullName>
    </alternativeName>
</protein>
<evidence type="ECO:0000256" key="2">
    <source>
        <dbReference type="ARBA" id="ARBA00022741"/>
    </source>
</evidence>
<dbReference type="InterPro" id="IPR001404">
    <property type="entry name" value="Hsp90_fam"/>
</dbReference>
<evidence type="ECO:0000313" key="6">
    <source>
        <dbReference type="EMBL" id="GAA0386911.1"/>
    </source>
</evidence>
<comment type="caution">
    <text evidence="5">Lacks conserved residue(s) required for the propagation of feature annotation.</text>
</comment>
<keyword evidence="4 5" id="KW-0143">Chaperone</keyword>
<dbReference type="Proteomes" id="UP001500340">
    <property type="component" value="Unassembled WGS sequence"/>
</dbReference>
<evidence type="ECO:0000256" key="1">
    <source>
        <dbReference type="ARBA" id="ARBA00008239"/>
    </source>
</evidence>
<dbReference type="EMBL" id="BAAACX010000008">
    <property type="protein sequence ID" value="GAA0386911.1"/>
    <property type="molecule type" value="Genomic_DNA"/>
</dbReference>